<dbReference type="EMBL" id="MK072440">
    <property type="protein sequence ID" value="AYV85112.1"/>
    <property type="molecule type" value="Genomic_DNA"/>
</dbReference>
<organism evidence="1">
    <name type="scientific">Satyrvirus sp</name>
    <dbReference type="NCBI Taxonomy" id="2487771"/>
    <lineage>
        <taxon>Viruses</taxon>
        <taxon>Varidnaviria</taxon>
        <taxon>Bamfordvirae</taxon>
        <taxon>Nucleocytoviricota</taxon>
        <taxon>Megaviricetes</taxon>
        <taxon>Imitervirales</taxon>
        <taxon>Mimiviridae</taxon>
        <taxon>Megamimivirinae</taxon>
    </lineage>
</organism>
<sequence length="221" mass="25413">MDKQLTDCCAGHAMNNFKIWYVPKKNILDKIYDLFGISNKKQPTYCQFCVDNCCVTNVCVCRLDNVDLNDNIYFCNCPYQNLHPCLVGIRCLECIVRGIGTFSCSDLDEKTCNMCNGPHVPHGTLCNGCSYLYKKCYECENDIQNGDHYISRFDEIVKDLKEEQIKDRTRINLIGPKWDGHYENLFKSYDGEHSRTKTLAGKTATEVADTIVNRTREILKK</sequence>
<reference evidence="1" key="1">
    <citation type="submission" date="2018-10" db="EMBL/GenBank/DDBJ databases">
        <title>Hidden diversity of soil giant viruses.</title>
        <authorList>
            <person name="Schulz F."/>
            <person name="Alteio L."/>
            <person name="Goudeau D."/>
            <person name="Ryan E.M."/>
            <person name="Malmstrom R.R."/>
            <person name="Blanchard J."/>
            <person name="Woyke T."/>
        </authorList>
    </citation>
    <scope>NUCLEOTIDE SEQUENCE</scope>
    <source>
        <strain evidence="1">SAV1</strain>
    </source>
</reference>
<gene>
    <name evidence="1" type="ORF">Satyrvirus4_9</name>
</gene>
<name>A0A3G5AD63_9VIRU</name>
<protein>
    <submittedName>
        <fullName evidence="1">Putative orfan</fullName>
    </submittedName>
</protein>
<proteinExistence type="predicted"/>
<accession>A0A3G5AD63</accession>
<evidence type="ECO:0000313" key="1">
    <source>
        <dbReference type="EMBL" id="AYV85112.1"/>
    </source>
</evidence>